<dbReference type="InterPro" id="IPR001828">
    <property type="entry name" value="ANF_lig-bd_rcpt"/>
</dbReference>
<evidence type="ECO:0000256" key="10">
    <source>
        <dbReference type="ARBA" id="ARBA00023180"/>
    </source>
</evidence>
<dbReference type="Proteomes" id="UP001295444">
    <property type="component" value="Chromosome 07"/>
</dbReference>
<dbReference type="Gene3D" id="3.40.50.2300">
    <property type="match status" value="4"/>
</dbReference>
<feature type="transmembrane region" description="Helical" evidence="12">
    <location>
        <begin position="1413"/>
        <end position="1438"/>
    </location>
</feature>
<evidence type="ECO:0000256" key="7">
    <source>
        <dbReference type="ARBA" id="ARBA00023040"/>
    </source>
</evidence>
<keyword evidence="11" id="KW-0807">Transducer</keyword>
<feature type="domain" description="G-protein coupled receptors family 3 profile" evidence="13">
    <location>
        <begin position="1414"/>
        <end position="1679"/>
    </location>
</feature>
<protein>
    <submittedName>
        <fullName evidence="15">Extracellular calcium-sensing receptor-like</fullName>
    </submittedName>
</protein>
<dbReference type="SMART" id="SM00153">
    <property type="entry name" value="VHP"/>
    <property type="match status" value="1"/>
</dbReference>
<dbReference type="SUPFAM" id="SSF47050">
    <property type="entry name" value="VHP, Villin headpiece domain"/>
    <property type="match status" value="1"/>
</dbReference>
<dbReference type="Pfam" id="PF02209">
    <property type="entry name" value="VHP"/>
    <property type="match status" value="1"/>
</dbReference>
<dbReference type="PROSITE" id="PS51089">
    <property type="entry name" value="HP"/>
    <property type="match status" value="1"/>
</dbReference>
<dbReference type="EMBL" id="OW240918">
    <property type="protein sequence ID" value="CAH2305609.1"/>
    <property type="molecule type" value="Genomic_DNA"/>
</dbReference>
<organism evidence="15 16">
    <name type="scientific">Pelobates cultripes</name>
    <name type="common">Western spadefoot toad</name>
    <dbReference type="NCBI Taxonomy" id="61616"/>
    <lineage>
        <taxon>Eukaryota</taxon>
        <taxon>Metazoa</taxon>
        <taxon>Chordata</taxon>
        <taxon>Craniata</taxon>
        <taxon>Vertebrata</taxon>
        <taxon>Euteleostomi</taxon>
        <taxon>Amphibia</taxon>
        <taxon>Batrachia</taxon>
        <taxon>Anura</taxon>
        <taxon>Pelobatoidea</taxon>
        <taxon>Pelobatidae</taxon>
        <taxon>Pelobates</taxon>
    </lineage>
</organism>
<dbReference type="Pfam" id="PF00003">
    <property type="entry name" value="7tm_3"/>
    <property type="match status" value="2"/>
</dbReference>
<feature type="domain" description="HP" evidence="14">
    <location>
        <begin position="1684"/>
        <end position="1752"/>
    </location>
</feature>
<proteinExistence type="inferred from homology"/>
<dbReference type="InterPro" id="IPR000337">
    <property type="entry name" value="GPCR_3"/>
</dbReference>
<dbReference type="PANTHER" id="PTHR24061">
    <property type="entry name" value="CALCIUM-SENSING RECEPTOR-RELATED"/>
    <property type="match status" value="1"/>
</dbReference>
<name>A0AAD1WGR4_PELCU</name>
<comment type="similarity">
    <text evidence="2">Belongs to the G-protein coupled receptor 3 family.</text>
</comment>
<feature type="transmembrane region" description="Helical" evidence="12">
    <location>
        <begin position="576"/>
        <end position="599"/>
    </location>
</feature>
<comment type="subcellular location">
    <subcellularLocation>
        <location evidence="1">Cell membrane</location>
        <topology evidence="1">Multi-pass membrane protein</topology>
    </subcellularLocation>
</comment>
<dbReference type="PANTHER" id="PTHR24061:SF599">
    <property type="entry name" value="G-PROTEIN COUPLED RECEPTORS FAMILY 3 PROFILE DOMAIN-CONTAINING PROTEIN"/>
    <property type="match status" value="1"/>
</dbReference>
<keyword evidence="7" id="KW-0297">G-protein coupled receptor</keyword>
<dbReference type="GO" id="GO:0007010">
    <property type="term" value="P:cytoskeleton organization"/>
    <property type="evidence" value="ECO:0007669"/>
    <property type="project" value="InterPro"/>
</dbReference>
<evidence type="ECO:0000256" key="2">
    <source>
        <dbReference type="ARBA" id="ARBA00007242"/>
    </source>
</evidence>
<evidence type="ECO:0000256" key="12">
    <source>
        <dbReference type="SAM" id="Phobius"/>
    </source>
</evidence>
<keyword evidence="9 15" id="KW-0675">Receptor</keyword>
<dbReference type="FunFam" id="2.10.50.30:FF:000002">
    <property type="entry name" value="Vomeronasal 2 receptor, h1"/>
    <property type="match status" value="2"/>
</dbReference>
<feature type="transmembrane region" description="Helical" evidence="12">
    <location>
        <begin position="1641"/>
        <end position="1665"/>
    </location>
</feature>
<evidence type="ECO:0000256" key="1">
    <source>
        <dbReference type="ARBA" id="ARBA00004651"/>
    </source>
</evidence>
<keyword evidence="3" id="KW-1003">Cell membrane</keyword>
<gene>
    <name evidence="15" type="ORF">PECUL_23A002959</name>
</gene>
<reference evidence="15" key="1">
    <citation type="submission" date="2022-03" db="EMBL/GenBank/DDBJ databases">
        <authorList>
            <person name="Alioto T."/>
            <person name="Alioto T."/>
            <person name="Gomez Garrido J."/>
        </authorList>
    </citation>
    <scope>NUCLEOTIDE SEQUENCE</scope>
</reference>
<dbReference type="FunFam" id="3.40.50.2300:FF:000016">
    <property type="entry name" value="Taste 1 receptor member 2"/>
    <property type="match status" value="2"/>
</dbReference>
<dbReference type="Pfam" id="PF07562">
    <property type="entry name" value="NCD3G"/>
    <property type="match status" value="2"/>
</dbReference>
<feature type="transmembrane region" description="Helical" evidence="12">
    <location>
        <begin position="1485"/>
        <end position="1507"/>
    </location>
</feature>
<feature type="transmembrane region" description="Helical" evidence="12">
    <location>
        <begin position="505"/>
        <end position="529"/>
    </location>
</feature>
<dbReference type="Gene3D" id="2.10.50.30">
    <property type="entry name" value="GPCR, family 3, nine cysteines domain"/>
    <property type="match status" value="2"/>
</dbReference>
<keyword evidence="8 12" id="KW-0472">Membrane</keyword>
<feature type="domain" description="G-protein coupled receptors family 3 profile" evidence="13">
    <location>
        <begin position="505"/>
        <end position="770"/>
    </location>
</feature>
<feature type="transmembrane region" description="Helical" evidence="12">
    <location>
        <begin position="541"/>
        <end position="564"/>
    </location>
</feature>
<keyword evidence="6 12" id="KW-1133">Transmembrane helix</keyword>
<evidence type="ECO:0000256" key="11">
    <source>
        <dbReference type="ARBA" id="ARBA00023224"/>
    </source>
</evidence>
<dbReference type="InterPro" id="IPR028082">
    <property type="entry name" value="Peripla_BP_I"/>
</dbReference>
<dbReference type="InterPro" id="IPR011500">
    <property type="entry name" value="GPCR_3_9-Cys_dom"/>
</dbReference>
<feature type="transmembrane region" description="Helical" evidence="12">
    <location>
        <begin position="665"/>
        <end position="688"/>
    </location>
</feature>
<evidence type="ECO:0000256" key="5">
    <source>
        <dbReference type="ARBA" id="ARBA00022729"/>
    </source>
</evidence>
<keyword evidence="5" id="KW-0732">Signal</keyword>
<dbReference type="PROSITE" id="PS00981">
    <property type="entry name" value="G_PROTEIN_RECEP_F3_3"/>
    <property type="match status" value="2"/>
</dbReference>
<dbReference type="Gene3D" id="1.10.950.10">
    <property type="entry name" value="Villin headpiece domain"/>
    <property type="match status" value="1"/>
</dbReference>
<evidence type="ECO:0000256" key="4">
    <source>
        <dbReference type="ARBA" id="ARBA00022692"/>
    </source>
</evidence>
<feature type="transmembrane region" description="Helical" evidence="12">
    <location>
        <begin position="1574"/>
        <end position="1597"/>
    </location>
</feature>
<sequence length="1752" mass="197211">MKFAVEEINANPDLLPNITLGIKLFDTCAAMRRAVEGTFWMLSGGSKSIPNYQWQEKTHLAGIIGDSGSTRSILMAQILGLYRYPQVSYFSTSPILSNRNQFPSFFRTIPSDEFQSRGLAQLVTHFGWSWIGLLATDNDYGQFGIQVIKQELLMSGACVAFVENILSNDPNRNAPQIVKTIRESTARVIVVVSSAFEFMSVLEELLKQNVSGKLWVASESWSTSALLSNKRFQQILLGTIGFAVHSGKILGFSEYLTSFHPSKYPDGDFAKFIWEQIFLCKWFVNINNGTTQCTGGETLESSLTIADFRLPFNVYTCVYTFAWALKSLLQCKPGAGPFHHGECAKISSFRPWQLLHYVKNINFQADDKTQIFFNDKGDPPAIYDIVNWQLGATGNLEQIIVGIYNSSAPSGTTLILDSTSIKWNTGDLQVPYSKCSPSCPSGFQKVTIPGKPSCCYECAHCPQGKISNQTDAVECQQCSWDMWPNQEQGRCLPRAPEFLSYKDPMGVSLAAIALFSSTIPVYILMVFFCHRTTPIVRANNWSLSCLLLLCLSFCFLCALAFIGYPQPVMCLLRQVAFGMVFALCISCVLAKTITVAIAFKATKPGSMLQKWSGIKVSYSAMGICVLIQLCICVLWLSHSPPFPEYDTQTLSRVIIVTCNEGLSGVFFWIMLGYLGLLAAISFIFAFLVRHLPDSFNEAKFITFSMLAFLSVWVSFVPAYLSAHGKNTVAMEVFAILCSSWAVVICIFVPKCFIILFRPNMNSREHLMKRDKEQKSKPMTFKATKPGSDTFLRYWEVCWYHMILVNSCKGLVTGPISLRMKIWNCHQAARGAISLTPRATSVLIRPGDIVIGGMFLIHVDRLYSKLDFKNRPDLKCQTFITTDKYLALEVVGQNARAYATDYHPSFQAMIFAVEKINANSDLLPNITLGFKIFDTCAAMRRAVEGTFWMLSGGSKSIPSYQWQEKTHLAGIIGDSGSVRSILMAQILGIYRYPQISYFSTSPIMSNRNQFPSFFRTIPSDEFQSRGLAQLVTYFGWSWVGLLAIDNDYGLLGIQVIKEELLMSGACVAFVENILTNLPNRNAPHIVKTIRESTAHVIVVFSLPHDFIPVLEELLRQNVSGKIWVASESWSTSALLSSKRFQEILVGTIGFAIHSGWMLGFTEYLNSFHPSKYPDDDFAIDLWEHIFSCDWFERRNNRTTQECTGGEKLESYITKPDFRLSFNVYTCVYTFAWALQSLLQCKSGSGPFHEGECANISSFRPWCQLLHYVKNTNFQADDKTRIFFNHNGDPPAIYDIVNWQLGTSGDLEQVIIGIYNSSAPHGNMLILESTSIKWNTGDTQVPYSKCSLSCPLGFQRVTISGKPTCCYECAHCPQGKISNQTDAVECHQCSWDMWPNHEQDTCLLRGIEFLSYKDLMGVSLAAIAFFSSTVPVCILVIFFYHRTTPIVRANNWSLSCLLLVSLSFCFLCSLAFIGYPQPEMCLLRQVFFGMVFTLCISCVLAKTITVVIAFKATKPGSRLQKWSGIKVSYCAMGICVLIQLCICVLWLSCSPPFPEYDTQTLSRVIIVTCNEGLSGVFFWIMLGYLGLLAAISFIFAFLARHPPDSFNEAKLITFSMLAFLSVWVSFVPAYFSARGKNMVAMEIFAILCSSWAVVICIFVPKCLIILFRPNMNSREHLMKRDKGSRPRYPKIFPYEMLIVTNRGRQKLPPGVDKTQLEKYLSSEEFQRLFAMPMDEFIKLPLWRRNELKRKLLLF</sequence>
<evidence type="ECO:0000259" key="13">
    <source>
        <dbReference type="PROSITE" id="PS50259"/>
    </source>
</evidence>
<keyword evidence="10" id="KW-0325">Glycoprotein</keyword>
<dbReference type="InterPro" id="IPR017979">
    <property type="entry name" value="GPCR_3_CS"/>
</dbReference>
<dbReference type="GO" id="GO:0003779">
    <property type="term" value="F:actin binding"/>
    <property type="evidence" value="ECO:0007669"/>
    <property type="project" value="InterPro"/>
</dbReference>
<evidence type="ECO:0000256" key="6">
    <source>
        <dbReference type="ARBA" id="ARBA00022989"/>
    </source>
</evidence>
<accession>A0AAD1WGR4</accession>
<evidence type="ECO:0000259" key="14">
    <source>
        <dbReference type="PROSITE" id="PS51089"/>
    </source>
</evidence>
<feature type="transmembrane region" description="Helical" evidence="12">
    <location>
        <begin position="732"/>
        <end position="756"/>
    </location>
</feature>
<dbReference type="InterPro" id="IPR036886">
    <property type="entry name" value="Villin_headpiece_dom_sf"/>
</dbReference>
<dbReference type="PRINTS" id="PR00592">
    <property type="entry name" value="CASENSINGR"/>
</dbReference>
<dbReference type="InterPro" id="IPR038550">
    <property type="entry name" value="GPCR_3_9-Cys_sf"/>
</dbReference>
<dbReference type="Pfam" id="PF01094">
    <property type="entry name" value="ANF_receptor"/>
    <property type="match status" value="2"/>
</dbReference>
<dbReference type="SUPFAM" id="SSF53822">
    <property type="entry name" value="Periplasmic binding protein-like I"/>
    <property type="match status" value="2"/>
</dbReference>
<feature type="transmembrane region" description="Helical" evidence="12">
    <location>
        <begin position="620"/>
        <end position="637"/>
    </location>
</feature>
<dbReference type="PROSITE" id="PS50259">
    <property type="entry name" value="G_PROTEIN_RECEP_F3_4"/>
    <property type="match status" value="2"/>
</dbReference>
<feature type="transmembrane region" description="Helical" evidence="12">
    <location>
        <begin position="1450"/>
        <end position="1473"/>
    </location>
</feature>
<evidence type="ECO:0000256" key="9">
    <source>
        <dbReference type="ARBA" id="ARBA00023170"/>
    </source>
</evidence>
<dbReference type="InterPro" id="IPR000068">
    <property type="entry name" value="GPCR_3_Ca_sens_rcpt-rel"/>
</dbReference>
<feature type="transmembrane region" description="Helical" evidence="12">
    <location>
        <begin position="1527"/>
        <end position="1546"/>
    </location>
</feature>
<evidence type="ECO:0000313" key="15">
    <source>
        <dbReference type="EMBL" id="CAH2305609.1"/>
    </source>
</evidence>
<dbReference type="GO" id="GO:0004930">
    <property type="term" value="F:G protein-coupled receptor activity"/>
    <property type="evidence" value="ECO:0007669"/>
    <property type="project" value="UniProtKB-KW"/>
</dbReference>
<evidence type="ECO:0000313" key="16">
    <source>
        <dbReference type="Proteomes" id="UP001295444"/>
    </source>
</evidence>
<dbReference type="InterPro" id="IPR003128">
    <property type="entry name" value="Villin_headpiece"/>
</dbReference>
<dbReference type="PRINTS" id="PR00248">
    <property type="entry name" value="GPCRMGR"/>
</dbReference>
<evidence type="ECO:0000256" key="3">
    <source>
        <dbReference type="ARBA" id="ARBA00022475"/>
    </source>
</evidence>
<evidence type="ECO:0000256" key="8">
    <source>
        <dbReference type="ARBA" id="ARBA00023136"/>
    </source>
</evidence>
<keyword evidence="4 12" id="KW-0812">Transmembrane</keyword>
<dbReference type="InterPro" id="IPR017978">
    <property type="entry name" value="GPCR_3_C"/>
</dbReference>
<feature type="transmembrane region" description="Helical" evidence="12">
    <location>
        <begin position="700"/>
        <end position="720"/>
    </location>
</feature>
<feature type="transmembrane region" description="Helical" evidence="12">
    <location>
        <begin position="1609"/>
        <end position="1629"/>
    </location>
</feature>
<dbReference type="GO" id="GO:0005886">
    <property type="term" value="C:plasma membrane"/>
    <property type="evidence" value="ECO:0007669"/>
    <property type="project" value="UniProtKB-SubCell"/>
</dbReference>
<keyword evidence="16" id="KW-1185">Reference proteome</keyword>